<dbReference type="EMBL" id="MU117976">
    <property type="protein sequence ID" value="KAF9651405.1"/>
    <property type="molecule type" value="Genomic_DNA"/>
</dbReference>
<evidence type="ECO:0000313" key="2">
    <source>
        <dbReference type="Proteomes" id="UP000886501"/>
    </source>
</evidence>
<evidence type="ECO:0000313" key="1">
    <source>
        <dbReference type="EMBL" id="KAF9651405.1"/>
    </source>
</evidence>
<sequence>MNTISDSIPLTEAQKTVLDQLHNALNDAAGNVIAHFPASHPLSPLSSRSLEDRQLVNPLATLNGFPPLANSLDRASDLLSAFGIGANPAVPLTDFQKQVVAKLTAAFNNAVGDVTADFPKSGVLPLNHARSVERRSLEDIISLINHVAPLSSALSPVISLLSSLGVTNGTPLDNVQKQALSRLEAVIAEVVQNLEAHGPTVHIEHTREEHEHWGHHELHRDGHHSHDEHKHKDDHKPHDAHKDKDNNESRDAHQDGHRPQDAHKDDYKSPHVHEDHYVQGGDRESHHREGPRDECRHHKDGKDRNEDPSLLKISLGHSHHP</sequence>
<accession>A0ACB6ZPR6</accession>
<protein>
    <submittedName>
        <fullName evidence="1">Uncharacterized protein</fullName>
    </submittedName>
</protein>
<reference evidence="1" key="1">
    <citation type="submission" date="2019-10" db="EMBL/GenBank/DDBJ databases">
        <authorList>
            <consortium name="DOE Joint Genome Institute"/>
            <person name="Kuo A."/>
            <person name="Miyauchi S."/>
            <person name="Kiss E."/>
            <person name="Drula E."/>
            <person name="Kohler A."/>
            <person name="Sanchez-Garcia M."/>
            <person name="Andreopoulos B."/>
            <person name="Barry K.W."/>
            <person name="Bonito G."/>
            <person name="Buee M."/>
            <person name="Carver A."/>
            <person name="Chen C."/>
            <person name="Cichocki N."/>
            <person name="Clum A."/>
            <person name="Culley D."/>
            <person name="Crous P.W."/>
            <person name="Fauchery L."/>
            <person name="Girlanda M."/>
            <person name="Hayes R."/>
            <person name="Keri Z."/>
            <person name="Labutti K."/>
            <person name="Lipzen A."/>
            <person name="Lombard V."/>
            <person name="Magnuson J."/>
            <person name="Maillard F."/>
            <person name="Morin E."/>
            <person name="Murat C."/>
            <person name="Nolan M."/>
            <person name="Ohm R."/>
            <person name="Pangilinan J."/>
            <person name="Pereira M."/>
            <person name="Perotto S."/>
            <person name="Peter M."/>
            <person name="Riley R."/>
            <person name="Sitrit Y."/>
            <person name="Stielow B."/>
            <person name="Szollosi G."/>
            <person name="Zifcakova L."/>
            <person name="Stursova M."/>
            <person name="Spatafora J.W."/>
            <person name="Tedersoo L."/>
            <person name="Vaario L.-M."/>
            <person name="Yamada A."/>
            <person name="Yan M."/>
            <person name="Wang P."/>
            <person name="Xu J."/>
            <person name="Bruns T."/>
            <person name="Baldrian P."/>
            <person name="Vilgalys R."/>
            <person name="Henrissat B."/>
            <person name="Grigoriev I.V."/>
            <person name="Hibbett D."/>
            <person name="Nagy L.G."/>
            <person name="Martin F.M."/>
        </authorList>
    </citation>
    <scope>NUCLEOTIDE SEQUENCE</scope>
    <source>
        <strain evidence="1">P2</strain>
    </source>
</reference>
<organism evidence="1 2">
    <name type="scientific">Thelephora ganbajun</name>
    <name type="common">Ganba fungus</name>
    <dbReference type="NCBI Taxonomy" id="370292"/>
    <lineage>
        <taxon>Eukaryota</taxon>
        <taxon>Fungi</taxon>
        <taxon>Dikarya</taxon>
        <taxon>Basidiomycota</taxon>
        <taxon>Agaricomycotina</taxon>
        <taxon>Agaricomycetes</taxon>
        <taxon>Thelephorales</taxon>
        <taxon>Thelephoraceae</taxon>
        <taxon>Thelephora</taxon>
    </lineage>
</organism>
<dbReference type="Proteomes" id="UP000886501">
    <property type="component" value="Unassembled WGS sequence"/>
</dbReference>
<keyword evidence="2" id="KW-1185">Reference proteome</keyword>
<comment type="caution">
    <text evidence="1">The sequence shown here is derived from an EMBL/GenBank/DDBJ whole genome shotgun (WGS) entry which is preliminary data.</text>
</comment>
<gene>
    <name evidence="1" type="ORF">BDM02DRAFT_3110856</name>
</gene>
<reference evidence="1" key="2">
    <citation type="journal article" date="2020" name="Nat. Commun.">
        <title>Large-scale genome sequencing of mycorrhizal fungi provides insights into the early evolution of symbiotic traits.</title>
        <authorList>
            <person name="Miyauchi S."/>
            <person name="Kiss E."/>
            <person name="Kuo A."/>
            <person name="Drula E."/>
            <person name="Kohler A."/>
            <person name="Sanchez-Garcia M."/>
            <person name="Morin E."/>
            <person name="Andreopoulos B."/>
            <person name="Barry K.W."/>
            <person name="Bonito G."/>
            <person name="Buee M."/>
            <person name="Carver A."/>
            <person name="Chen C."/>
            <person name="Cichocki N."/>
            <person name="Clum A."/>
            <person name="Culley D."/>
            <person name="Crous P.W."/>
            <person name="Fauchery L."/>
            <person name="Girlanda M."/>
            <person name="Hayes R.D."/>
            <person name="Keri Z."/>
            <person name="LaButti K."/>
            <person name="Lipzen A."/>
            <person name="Lombard V."/>
            <person name="Magnuson J."/>
            <person name="Maillard F."/>
            <person name="Murat C."/>
            <person name="Nolan M."/>
            <person name="Ohm R.A."/>
            <person name="Pangilinan J."/>
            <person name="Pereira M.F."/>
            <person name="Perotto S."/>
            <person name="Peter M."/>
            <person name="Pfister S."/>
            <person name="Riley R."/>
            <person name="Sitrit Y."/>
            <person name="Stielow J.B."/>
            <person name="Szollosi G."/>
            <person name="Zifcakova L."/>
            <person name="Stursova M."/>
            <person name="Spatafora J.W."/>
            <person name="Tedersoo L."/>
            <person name="Vaario L.M."/>
            <person name="Yamada A."/>
            <person name="Yan M."/>
            <person name="Wang P."/>
            <person name="Xu J."/>
            <person name="Bruns T."/>
            <person name="Baldrian P."/>
            <person name="Vilgalys R."/>
            <person name="Dunand C."/>
            <person name="Henrissat B."/>
            <person name="Grigoriev I.V."/>
            <person name="Hibbett D."/>
            <person name="Nagy L.G."/>
            <person name="Martin F.M."/>
        </authorList>
    </citation>
    <scope>NUCLEOTIDE SEQUENCE</scope>
    <source>
        <strain evidence="1">P2</strain>
    </source>
</reference>
<name>A0ACB6ZPR6_THEGA</name>
<proteinExistence type="predicted"/>